<gene>
    <name evidence="4" type="ORF">SAMN05421774_104238</name>
</gene>
<dbReference type="Gene3D" id="3.40.50.10860">
    <property type="entry name" value="Leucine Dehydrogenase, chain A, domain 1"/>
    <property type="match status" value="1"/>
</dbReference>
<organism evidence="4 5">
    <name type="scientific">Gemmobacter megaterium</name>
    <dbReference type="NCBI Taxonomy" id="1086013"/>
    <lineage>
        <taxon>Bacteria</taxon>
        <taxon>Pseudomonadati</taxon>
        <taxon>Pseudomonadota</taxon>
        <taxon>Alphaproteobacteria</taxon>
        <taxon>Rhodobacterales</taxon>
        <taxon>Paracoccaceae</taxon>
        <taxon>Gemmobacter</taxon>
    </lineage>
</organism>
<dbReference type="EMBL" id="FTOT01000004">
    <property type="protein sequence ID" value="SIT03349.1"/>
    <property type="molecule type" value="Genomic_DNA"/>
</dbReference>
<keyword evidence="4" id="KW-0378">Hydrolase</keyword>
<evidence type="ECO:0000256" key="1">
    <source>
        <dbReference type="ARBA" id="ARBA00012776"/>
    </source>
</evidence>
<dbReference type="PRINTS" id="PR00085">
    <property type="entry name" value="THFDHDRGNASE"/>
</dbReference>
<dbReference type="Gene3D" id="3.40.50.720">
    <property type="entry name" value="NAD(P)-binding Rossmann-like Domain"/>
    <property type="match status" value="1"/>
</dbReference>
<dbReference type="Pfam" id="PF02882">
    <property type="entry name" value="THF_DHG_CYH_C"/>
    <property type="match status" value="1"/>
</dbReference>
<dbReference type="GO" id="GO:0005829">
    <property type="term" value="C:cytosol"/>
    <property type="evidence" value="ECO:0007669"/>
    <property type="project" value="TreeGrafter"/>
</dbReference>
<reference evidence="4 5" key="1">
    <citation type="submission" date="2017-01" db="EMBL/GenBank/DDBJ databases">
        <authorList>
            <person name="Mah S.A."/>
            <person name="Swanson W.J."/>
            <person name="Moy G.W."/>
            <person name="Vacquier V.D."/>
        </authorList>
    </citation>
    <scope>NUCLEOTIDE SEQUENCE [LARGE SCALE GENOMIC DNA]</scope>
    <source>
        <strain evidence="4 5">DSM 26375</strain>
    </source>
</reference>
<keyword evidence="2" id="KW-0560">Oxidoreductase</keyword>
<evidence type="ECO:0000313" key="4">
    <source>
        <dbReference type="EMBL" id="SIT03349.1"/>
    </source>
</evidence>
<dbReference type="InterPro" id="IPR046346">
    <property type="entry name" value="Aminoacid_DH-like_N_sf"/>
</dbReference>
<keyword evidence="5" id="KW-1185">Reference proteome</keyword>
<dbReference type="RefSeq" id="WP_076531523.1">
    <property type="nucleotide sequence ID" value="NZ_BMEH01000004.1"/>
</dbReference>
<evidence type="ECO:0000259" key="3">
    <source>
        <dbReference type="Pfam" id="PF02882"/>
    </source>
</evidence>
<evidence type="ECO:0000313" key="5">
    <source>
        <dbReference type="Proteomes" id="UP000186141"/>
    </source>
</evidence>
<proteinExistence type="predicted"/>
<name>A0A1N7NYP1_9RHOB</name>
<dbReference type="PANTHER" id="PTHR48099:SF5">
    <property type="entry name" value="C-1-TETRAHYDROFOLATE SYNTHASE, CYTOPLASMIC"/>
    <property type="match status" value="1"/>
</dbReference>
<dbReference type="GO" id="GO:0004488">
    <property type="term" value="F:methylenetetrahydrofolate dehydrogenase (NADP+) activity"/>
    <property type="evidence" value="ECO:0007669"/>
    <property type="project" value="InterPro"/>
</dbReference>
<dbReference type="AlphaFoldDB" id="A0A1N7NYP1"/>
<dbReference type="InterPro" id="IPR020631">
    <property type="entry name" value="THF_DH/CycHdrlase_NAD-bd_dom"/>
</dbReference>
<dbReference type="OrthoDB" id="7842413at2"/>
<accession>A0A1N7NYP1</accession>
<dbReference type="Proteomes" id="UP000186141">
    <property type="component" value="Unassembled WGS sequence"/>
</dbReference>
<dbReference type="InterPro" id="IPR036291">
    <property type="entry name" value="NAD(P)-bd_dom_sf"/>
</dbReference>
<dbReference type="SUPFAM" id="SSF53223">
    <property type="entry name" value="Aminoacid dehydrogenase-like, N-terminal domain"/>
    <property type="match status" value="1"/>
</dbReference>
<dbReference type="GO" id="GO:0035999">
    <property type="term" value="P:tetrahydrofolate interconversion"/>
    <property type="evidence" value="ECO:0007669"/>
    <property type="project" value="TreeGrafter"/>
</dbReference>
<feature type="domain" description="Tetrahydrofolate dehydrogenase/cyclohydrolase NAD(P)-binding" evidence="3">
    <location>
        <begin position="131"/>
        <end position="269"/>
    </location>
</feature>
<dbReference type="SUPFAM" id="SSF51735">
    <property type="entry name" value="NAD(P)-binding Rossmann-fold domains"/>
    <property type="match status" value="1"/>
</dbReference>
<evidence type="ECO:0000256" key="2">
    <source>
        <dbReference type="ARBA" id="ARBA00023002"/>
    </source>
</evidence>
<dbReference type="PANTHER" id="PTHR48099">
    <property type="entry name" value="C-1-TETRAHYDROFOLATE SYNTHASE, CYTOPLASMIC-RELATED"/>
    <property type="match status" value="1"/>
</dbReference>
<dbReference type="GO" id="GO:0004477">
    <property type="term" value="F:methenyltetrahydrofolate cyclohydrolase activity"/>
    <property type="evidence" value="ECO:0007669"/>
    <property type="project" value="UniProtKB-EC"/>
</dbReference>
<sequence length="271" mass="27048">MTQVFTGFALAERIQAGTRAMVGRLGRAPVCVTLLDPANGAAAAYLARQSAMAASAGVRISASDWGNDPAARLAAYAADPAVDAVAALFPLPHGLTPQAVAALVGAEKDVDGQHPTHAGGLLLGDGTTRPPATAQAALLCAREILGDLRGADLTLVGASRLIGRPLAMLLTDAGATVTLCHAETRDLATHTRRADLIVTAAGVKGLIGRDHVAPGGRVLDLAVIPTAAGLVGDADRAALDSHAALVSAVPDGVGPVTTACLIANIAKAARG</sequence>
<protein>
    <recommendedName>
        <fullName evidence="1">methenyltetrahydrofolate cyclohydrolase</fullName>
        <ecNumber evidence="1">3.5.4.9</ecNumber>
    </recommendedName>
</protein>
<dbReference type="STRING" id="1086013.SAMN05421774_104238"/>
<dbReference type="EC" id="3.5.4.9" evidence="1"/>
<dbReference type="InterPro" id="IPR000672">
    <property type="entry name" value="THF_DH/CycHdrlase"/>
</dbReference>